<dbReference type="PANTHER" id="PTHR15665">
    <property type="entry name" value="ASTEROID PROTEIN"/>
    <property type="match status" value="1"/>
</dbReference>
<dbReference type="SUPFAM" id="SSF88723">
    <property type="entry name" value="PIN domain-like"/>
    <property type="match status" value="1"/>
</dbReference>
<sequence>MGIRGFSQAIQRYGVFSPLSGDTVVIDGPALVHRISDAVCRQRPSTSGFVCHPPYSLLSRMVIGWLDELKSHNINVRKIYFDGYLPPSKWEVRRERLLTQSQRMKALTSSQPFGSPTTPEDAFRDVKANTNLTRQLARSASNASPKPPFMVPAVLEALKSSEDWGPLVVVVPGEADMYCAQDIKENGGTLLTSDSDLLIQNLGIKGCVSFFWDIVPVDPTSNKSDMLAMKISLHDINDRLGLTNIGGLPRVAFEKLKGRMSFDAAVQRTRDSHEDILNSPEYQAFLEGLEVKDYIPSHHPVLAVLSKLDPRISEVVIQILLLEEIEAESTEVDVTTLRGPETLSIFLPIMIENHDKKSAWTGSTISRQIGYSILQRLTGQRYSAIIEYRTLDPSTALAGRQIEIPNLEETIGNCTQLVTVLEKIAAAFPPSLQWLAFAIYQDIEWTTLENRPSLSAALISKTKRGPKIPEEYSWDLIHFTAQVQACLYSLRIAKQILDVVAFMNHDLPAPVHQLHNRLTLLPLIGEWPTIEQMFELLSKFGDAEGLQIITDMLGIPRIEIEEPSEDSTEARKRQKRDPELLPRKGRQRGVKASPSINPYAILSQASED</sequence>
<evidence type="ECO:0000256" key="2">
    <source>
        <dbReference type="SAM" id="MobiDB-lite"/>
    </source>
</evidence>
<dbReference type="InterPro" id="IPR026832">
    <property type="entry name" value="Asteroid"/>
</dbReference>
<dbReference type="Gene3D" id="3.40.50.1010">
    <property type="entry name" value="5'-nuclease"/>
    <property type="match status" value="1"/>
</dbReference>
<dbReference type="EMBL" id="JBANMG010000004">
    <property type="protein sequence ID" value="KAK6954251.1"/>
    <property type="molecule type" value="Genomic_DNA"/>
</dbReference>
<keyword evidence="5" id="KW-1185">Reference proteome</keyword>
<dbReference type="AlphaFoldDB" id="A0AAX6MPZ4"/>
<feature type="compositionally biased region" description="Basic and acidic residues" evidence="2">
    <location>
        <begin position="568"/>
        <end position="582"/>
    </location>
</feature>
<evidence type="ECO:0000256" key="1">
    <source>
        <dbReference type="ARBA" id="ARBA00007398"/>
    </source>
</evidence>
<name>A0AAX6MPZ4_9PEZI</name>
<accession>A0AAX6MPZ4</accession>
<dbReference type="Pfam" id="PF12813">
    <property type="entry name" value="XPG_I_2"/>
    <property type="match status" value="1"/>
</dbReference>
<dbReference type="Proteomes" id="UP001369815">
    <property type="component" value="Unassembled WGS sequence"/>
</dbReference>
<dbReference type="PANTHER" id="PTHR15665:SF1">
    <property type="entry name" value="PROTEIN ASTEROID HOMOLOG 1"/>
    <property type="match status" value="1"/>
</dbReference>
<dbReference type="InterPro" id="IPR039436">
    <property type="entry name" value="Asteroid_dom"/>
</dbReference>
<evidence type="ECO:0000313" key="5">
    <source>
        <dbReference type="Proteomes" id="UP001369815"/>
    </source>
</evidence>
<reference evidence="4 5" key="1">
    <citation type="journal article" date="2024" name="Front Chem Biol">
        <title>Unveiling the potential of Daldinia eschscholtzii MFLUCC 19-0629 through bioactivity and bioinformatics studies for enhanced sustainable agriculture production.</title>
        <authorList>
            <person name="Brooks S."/>
            <person name="Weaver J.A."/>
            <person name="Klomchit A."/>
            <person name="Alharthi S.A."/>
            <person name="Onlamun T."/>
            <person name="Nurani R."/>
            <person name="Vong T.K."/>
            <person name="Alberti F."/>
            <person name="Greco C."/>
        </authorList>
    </citation>
    <scope>NUCLEOTIDE SEQUENCE [LARGE SCALE GENOMIC DNA]</scope>
    <source>
        <strain evidence="4">MFLUCC 19-0629</strain>
    </source>
</reference>
<feature type="region of interest" description="Disordered" evidence="2">
    <location>
        <begin position="560"/>
        <end position="608"/>
    </location>
</feature>
<comment type="caution">
    <text evidence="4">The sequence shown here is derived from an EMBL/GenBank/DDBJ whole genome shotgun (WGS) entry which is preliminary data.</text>
</comment>
<feature type="domain" description="Asteroid" evidence="3">
    <location>
        <begin position="147"/>
        <end position="392"/>
    </location>
</feature>
<comment type="similarity">
    <text evidence="1">Belongs to the asteroid family.</text>
</comment>
<dbReference type="InterPro" id="IPR029060">
    <property type="entry name" value="PIN-like_dom_sf"/>
</dbReference>
<evidence type="ECO:0000313" key="4">
    <source>
        <dbReference type="EMBL" id="KAK6954251.1"/>
    </source>
</evidence>
<proteinExistence type="inferred from homology"/>
<organism evidence="4 5">
    <name type="scientific">Daldinia eschscholtzii</name>
    <dbReference type="NCBI Taxonomy" id="292717"/>
    <lineage>
        <taxon>Eukaryota</taxon>
        <taxon>Fungi</taxon>
        <taxon>Dikarya</taxon>
        <taxon>Ascomycota</taxon>
        <taxon>Pezizomycotina</taxon>
        <taxon>Sordariomycetes</taxon>
        <taxon>Xylariomycetidae</taxon>
        <taxon>Xylariales</taxon>
        <taxon>Hypoxylaceae</taxon>
        <taxon>Daldinia</taxon>
    </lineage>
</organism>
<gene>
    <name evidence="4" type="ORF">Daesc_004218</name>
</gene>
<evidence type="ECO:0000259" key="3">
    <source>
        <dbReference type="Pfam" id="PF12813"/>
    </source>
</evidence>
<protein>
    <recommendedName>
        <fullName evidence="3">Asteroid domain-containing protein</fullName>
    </recommendedName>
</protein>